<keyword evidence="6 7" id="KW-0472">Membrane</keyword>
<evidence type="ECO:0000256" key="2">
    <source>
        <dbReference type="ARBA" id="ARBA00022448"/>
    </source>
</evidence>
<keyword evidence="2" id="KW-0813">Transport</keyword>
<dbReference type="Proteomes" id="UP000238442">
    <property type="component" value="Chromosome"/>
</dbReference>
<evidence type="ECO:0000256" key="3">
    <source>
        <dbReference type="ARBA" id="ARBA00022692"/>
    </source>
</evidence>
<protein>
    <submittedName>
        <fullName evidence="8">Manganese transporter</fullName>
    </submittedName>
</protein>
<keyword evidence="3 7" id="KW-0812">Transmembrane</keyword>
<organism evidence="8 9">
    <name type="scientific">Pukyongia salina</name>
    <dbReference type="NCBI Taxonomy" id="2094025"/>
    <lineage>
        <taxon>Bacteria</taxon>
        <taxon>Pseudomonadati</taxon>
        <taxon>Bacteroidota</taxon>
        <taxon>Flavobacteriia</taxon>
        <taxon>Flavobacteriales</taxon>
        <taxon>Flavobacteriaceae</taxon>
        <taxon>Pukyongia</taxon>
    </lineage>
</organism>
<dbReference type="GO" id="GO:0015293">
    <property type="term" value="F:symporter activity"/>
    <property type="evidence" value="ECO:0007669"/>
    <property type="project" value="UniProtKB-KW"/>
</dbReference>
<name>A0A2S0HYT5_9FLAO</name>
<evidence type="ECO:0000256" key="6">
    <source>
        <dbReference type="ARBA" id="ARBA00023136"/>
    </source>
</evidence>
<dbReference type="GO" id="GO:0005886">
    <property type="term" value="C:plasma membrane"/>
    <property type="evidence" value="ECO:0007669"/>
    <property type="project" value="TreeGrafter"/>
</dbReference>
<evidence type="ECO:0000313" key="9">
    <source>
        <dbReference type="Proteomes" id="UP000238442"/>
    </source>
</evidence>
<feature type="transmembrane region" description="Helical" evidence="7">
    <location>
        <begin position="119"/>
        <end position="144"/>
    </location>
</feature>
<dbReference type="KEGG" id="aue:C5O00_11285"/>
<gene>
    <name evidence="8" type="ORF">C5O00_11285</name>
</gene>
<keyword evidence="5 7" id="KW-1133">Transmembrane helix</keyword>
<keyword evidence="4" id="KW-0769">Symport</keyword>
<proteinExistence type="predicted"/>
<dbReference type="OrthoDB" id="9787548at2"/>
<feature type="transmembrane region" description="Helical" evidence="7">
    <location>
        <begin position="347"/>
        <end position="366"/>
    </location>
</feature>
<dbReference type="AlphaFoldDB" id="A0A2S0HYT5"/>
<evidence type="ECO:0000313" key="8">
    <source>
        <dbReference type="EMBL" id="AVI51714.1"/>
    </source>
</evidence>
<feature type="transmembrane region" description="Helical" evidence="7">
    <location>
        <begin position="276"/>
        <end position="300"/>
    </location>
</feature>
<accession>A0A2S0HYT5</accession>
<evidence type="ECO:0000256" key="4">
    <source>
        <dbReference type="ARBA" id="ARBA00022847"/>
    </source>
</evidence>
<feature type="transmembrane region" description="Helical" evidence="7">
    <location>
        <begin position="192"/>
        <end position="213"/>
    </location>
</feature>
<reference evidence="8 9" key="1">
    <citation type="submission" date="2018-02" db="EMBL/GenBank/DDBJ databases">
        <title>Genomic analysis of the strain RR4-38 isolated from a seawater recirculating aquaculture system.</title>
        <authorList>
            <person name="Kim Y.-S."/>
            <person name="Jang Y.H."/>
            <person name="Kim K.-H."/>
        </authorList>
    </citation>
    <scope>NUCLEOTIDE SEQUENCE [LARGE SCALE GENOMIC DNA]</scope>
    <source>
        <strain evidence="8 9">RR4-38</strain>
    </source>
</reference>
<feature type="transmembrane region" description="Helical" evidence="7">
    <location>
        <begin position="386"/>
        <end position="404"/>
    </location>
</feature>
<dbReference type="PANTHER" id="PTHR11706:SF33">
    <property type="entry name" value="NATURAL RESISTANCE-ASSOCIATED MACROPHAGE PROTEIN 2"/>
    <property type="match status" value="1"/>
</dbReference>
<feature type="transmembrane region" description="Helical" evidence="7">
    <location>
        <begin position="12"/>
        <end position="32"/>
    </location>
</feature>
<feature type="transmembrane region" description="Helical" evidence="7">
    <location>
        <begin position="153"/>
        <end position="172"/>
    </location>
</feature>
<feature type="transmembrane region" description="Helical" evidence="7">
    <location>
        <begin position="321"/>
        <end position="341"/>
    </location>
</feature>
<dbReference type="InterPro" id="IPR001046">
    <property type="entry name" value="NRAMP_fam"/>
</dbReference>
<dbReference type="PANTHER" id="PTHR11706">
    <property type="entry name" value="SOLUTE CARRIER PROTEIN FAMILY 11 MEMBER"/>
    <property type="match status" value="1"/>
</dbReference>
<keyword evidence="9" id="KW-1185">Reference proteome</keyword>
<dbReference type="GO" id="GO:0015086">
    <property type="term" value="F:cadmium ion transmembrane transporter activity"/>
    <property type="evidence" value="ECO:0007669"/>
    <property type="project" value="TreeGrafter"/>
</dbReference>
<feature type="transmembrane region" description="Helical" evidence="7">
    <location>
        <begin position="38"/>
        <end position="57"/>
    </location>
</feature>
<feature type="transmembrane region" description="Helical" evidence="7">
    <location>
        <begin position="234"/>
        <end position="256"/>
    </location>
</feature>
<sequence>MKRFFKNIGPGTLVAAAFIGPGTVTVCTLAGVKFGFTLLWAMVLSIVATIVLQEMAARLGIVYGKGLAATVKSEIKNPIVRSLAILLILTAILIGNAAYEAGNISGGVLGLGSILDSYYVSISGLELNALSLLIGVIAFVVLYFGNYKMIERFLIALVLLMSVSFLITAVLTRPDISEVIKRLFVPTFPEESWLTIIALVGTTVVPYNLFLHASLVREKWESTTHLKAARMDTYVSILLGGLVSLSIIVCAAAVPTSDISNAADLAIALEPLYGDYAVYLLSIGLFAAGITSAITAPLAAAYVARECFGWEANLRSVKFRAVWIVILLLGVIFSSLSFSPIEVIRVAQVANGLLLPIIAGFLLWIVNRKNVLGSFVNSKFQNILGVIILLASVFLGIMSLIKVYNSL</sequence>
<dbReference type="RefSeq" id="WP_105216954.1">
    <property type="nucleotide sequence ID" value="NZ_CP027062.1"/>
</dbReference>
<comment type="subcellular location">
    <subcellularLocation>
        <location evidence="1">Membrane</location>
        <topology evidence="1">Multi-pass membrane protein</topology>
    </subcellularLocation>
</comment>
<dbReference type="EMBL" id="CP027062">
    <property type="protein sequence ID" value="AVI51714.1"/>
    <property type="molecule type" value="Genomic_DNA"/>
</dbReference>
<dbReference type="PRINTS" id="PR00447">
    <property type="entry name" value="NATRESASSCMP"/>
</dbReference>
<feature type="transmembrane region" description="Helical" evidence="7">
    <location>
        <begin position="78"/>
        <end position="99"/>
    </location>
</feature>
<evidence type="ECO:0000256" key="1">
    <source>
        <dbReference type="ARBA" id="ARBA00004141"/>
    </source>
</evidence>
<evidence type="ECO:0000256" key="7">
    <source>
        <dbReference type="SAM" id="Phobius"/>
    </source>
</evidence>
<evidence type="ECO:0000256" key="5">
    <source>
        <dbReference type="ARBA" id="ARBA00022989"/>
    </source>
</evidence>
<dbReference type="GO" id="GO:0034755">
    <property type="term" value="P:iron ion transmembrane transport"/>
    <property type="evidence" value="ECO:0007669"/>
    <property type="project" value="TreeGrafter"/>
</dbReference>
<dbReference type="Pfam" id="PF01566">
    <property type="entry name" value="Nramp"/>
    <property type="match status" value="1"/>
</dbReference>
<dbReference type="NCBIfam" id="NF037982">
    <property type="entry name" value="Nramp_1"/>
    <property type="match status" value="1"/>
</dbReference>
<dbReference type="GO" id="GO:0005384">
    <property type="term" value="F:manganese ion transmembrane transporter activity"/>
    <property type="evidence" value="ECO:0007669"/>
    <property type="project" value="TreeGrafter"/>
</dbReference>